<reference evidence="2" key="1">
    <citation type="journal article" date="2011" name="MBio">
        <title>Novel metabolic attributes of the genus Cyanothece, comprising a group of unicellular nitrogen-fixing Cyanobacteria.</title>
        <authorList>
            <person name="Bandyopadhyay A."/>
            <person name="Elvitigala T."/>
            <person name="Welsh E."/>
            <person name="Stockel J."/>
            <person name="Liberton M."/>
            <person name="Min H."/>
            <person name="Sherman L.A."/>
            <person name="Pakrasi H.B."/>
        </authorList>
    </citation>
    <scope>NUCLEOTIDE SEQUENCE [LARGE SCALE GENOMIC DNA]</scope>
    <source>
        <strain evidence="2">PCC 7822</strain>
    </source>
</reference>
<evidence type="ECO:0000313" key="1">
    <source>
        <dbReference type="EMBL" id="ADN15597.1"/>
    </source>
</evidence>
<keyword evidence="2" id="KW-1185">Reference proteome</keyword>
<organism evidence="1 2">
    <name type="scientific">Gloeothece verrucosa (strain PCC 7822)</name>
    <name type="common">Cyanothece sp. (strain PCC 7822)</name>
    <dbReference type="NCBI Taxonomy" id="497965"/>
    <lineage>
        <taxon>Bacteria</taxon>
        <taxon>Bacillati</taxon>
        <taxon>Cyanobacteriota</taxon>
        <taxon>Cyanophyceae</taxon>
        <taxon>Oscillatoriophycideae</taxon>
        <taxon>Chroococcales</taxon>
        <taxon>Aphanothecaceae</taxon>
        <taxon>Gloeothece</taxon>
        <taxon>Gloeothece verrucosa</taxon>
    </lineage>
</organism>
<dbReference type="AlphaFoldDB" id="E0UGZ8"/>
<dbReference type="EMBL" id="CP002198">
    <property type="protein sequence ID" value="ADN15597.1"/>
    <property type="molecule type" value="Genomic_DNA"/>
</dbReference>
<dbReference type="Proteomes" id="UP000008206">
    <property type="component" value="Chromosome"/>
</dbReference>
<dbReference type="STRING" id="497965.Cyan7822_3660"/>
<dbReference type="HOGENOM" id="CLU_2343536_0_0_3"/>
<protein>
    <submittedName>
        <fullName evidence="1">Uncharacterized protein</fullName>
    </submittedName>
</protein>
<dbReference type="RefSeq" id="WP_013323666.1">
    <property type="nucleotide sequence ID" value="NC_014501.1"/>
</dbReference>
<dbReference type="OrthoDB" id="425176at2"/>
<dbReference type="KEGG" id="cyj:Cyan7822_3660"/>
<sequence length="97" mass="11251">MKVYLKDDILCIHYEDLPSYKKGGSVVRNSYFWALKSIACYARKGADWEFDQPVWVALSRMLLSFTESGYLGYSETILEFPIDTQIPEVLRSVSTWL</sequence>
<accession>E0UGZ8</accession>
<evidence type="ECO:0000313" key="2">
    <source>
        <dbReference type="Proteomes" id="UP000008206"/>
    </source>
</evidence>
<gene>
    <name evidence="1" type="ordered locus">Cyan7822_3660</name>
</gene>
<proteinExistence type="predicted"/>
<dbReference type="eggNOG" id="ENOG5032S8N">
    <property type="taxonomic scope" value="Bacteria"/>
</dbReference>
<name>E0UGZ8_GLOV7</name>